<gene>
    <name evidence="5" type="ORF">OQG81_07370</name>
    <name evidence="4" type="ORF">OQH01_07900</name>
</gene>
<reference evidence="5" key="1">
    <citation type="submission" date="2022-11" db="EMBL/GenBank/DDBJ databases">
        <title>Streptococcus macedonicus and Acinetobacter baumannii: co-inhabitants of the cheese production environment.</title>
        <authorList>
            <person name="Johnson J."/>
        </authorList>
    </citation>
    <scope>NUCLEOTIDE SEQUENCE</scope>
    <source>
        <strain evidence="5">E37</strain>
    </source>
</reference>
<dbReference type="SUPFAM" id="SSF56214">
    <property type="entry name" value="4'-phosphopantetheinyl transferase"/>
    <property type="match status" value="2"/>
</dbReference>
<dbReference type="Gene3D" id="3.90.470.20">
    <property type="entry name" value="4'-phosphopantetheinyl transferase domain"/>
    <property type="match status" value="2"/>
</dbReference>
<protein>
    <submittedName>
        <fullName evidence="5">4'-phosphopantetheinyl transferase superfamily protein</fullName>
    </submittedName>
</protein>
<organism evidence="5 6">
    <name type="scientific">Streptococcus macedonicus</name>
    <name type="common">Streptococcus gallolyticus macedonicus</name>
    <dbReference type="NCBI Taxonomy" id="59310"/>
    <lineage>
        <taxon>Bacteria</taxon>
        <taxon>Bacillati</taxon>
        <taxon>Bacillota</taxon>
        <taxon>Bacilli</taxon>
        <taxon>Lactobacillales</taxon>
        <taxon>Streptococcaceae</taxon>
        <taxon>Streptococcus</taxon>
    </lineage>
</organism>
<sequence>MEDHIKLYLLELSNNSVKQYCNFFDSLSLSRKIRVNSYLKQIDKKLSICSELLIKFALSEISKENYYDIHLYHNNFGAVCSNIDNIYISLSHTNSIVVVAISIGKVGVDVEKIDRFSDMTYSDVENILNNKEKEVLIKEPSSYLFSLIWTRKEAFGKYNNKGLIQDLSLINTLANKKSTFKTISYKGYAVSIYSAFSKKVEVVKVTEEDLLESFNSR</sequence>
<evidence type="ECO:0000313" key="7">
    <source>
        <dbReference type="Proteomes" id="UP001209889"/>
    </source>
</evidence>
<dbReference type="InterPro" id="IPR008278">
    <property type="entry name" value="4-PPantetheinyl_Trfase_dom"/>
</dbReference>
<dbReference type="GO" id="GO:0008897">
    <property type="term" value="F:holo-[acyl-carrier-protein] synthase activity"/>
    <property type="evidence" value="ECO:0007669"/>
    <property type="project" value="InterPro"/>
</dbReference>
<evidence type="ECO:0000313" key="5">
    <source>
        <dbReference type="EMBL" id="WAK62555.1"/>
    </source>
</evidence>
<reference evidence="5" key="2">
    <citation type="submission" date="2022-11" db="EMBL/GenBank/DDBJ databases">
        <authorList>
            <person name="Johnson J.D."/>
        </authorList>
    </citation>
    <scope>NUCLEOTIDE SEQUENCE</scope>
    <source>
        <strain evidence="4">E28</strain>
        <strain evidence="5">E37</strain>
    </source>
</reference>
<keyword evidence="2 5" id="KW-0808">Transferase</keyword>
<dbReference type="Proteomes" id="UP001209889">
    <property type="component" value="Unassembled WGS sequence"/>
</dbReference>
<proteinExistence type="inferred from homology"/>
<keyword evidence="7" id="KW-1185">Reference proteome</keyword>
<dbReference type="InterPro" id="IPR050559">
    <property type="entry name" value="P-Pant_transferase_sf"/>
</dbReference>
<dbReference type="GO" id="GO:0005829">
    <property type="term" value="C:cytosol"/>
    <property type="evidence" value="ECO:0007669"/>
    <property type="project" value="TreeGrafter"/>
</dbReference>
<accession>A0AA47FC80</accession>
<dbReference type="PANTHER" id="PTHR12215:SF10">
    <property type="entry name" value="L-AMINOADIPATE-SEMIALDEHYDE DEHYDROGENASE-PHOSPHOPANTETHEINYL TRANSFERASE"/>
    <property type="match status" value="1"/>
</dbReference>
<dbReference type="RefSeq" id="WP_265644168.1">
    <property type="nucleotide sequence ID" value="NZ_CP113440.1"/>
</dbReference>
<dbReference type="EMBL" id="JAPHJC010000031">
    <property type="protein sequence ID" value="MCW8678409.1"/>
    <property type="molecule type" value="Genomic_DNA"/>
</dbReference>
<comment type="similarity">
    <text evidence="1">Belongs to the P-Pant transferase superfamily. Gsp/Sfp/HetI/AcpT family.</text>
</comment>
<evidence type="ECO:0000313" key="6">
    <source>
        <dbReference type="Proteomes" id="UP001156410"/>
    </source>
</evidence>
<dbReference type="AlphaFoldDB" id="A0AA47FC80"/>
<reference evidence="4" key="3">
    <citation type="submission" date="2024-05" db="EMBL/GenBank/DDBJ databases">
        <title>Streptococcus macedonicus and Acinetobacter baumannii: co-inhabitants of the cheese production environment.</title>
        <authorList>
            <person name="Johnson J."/>
            <person name="Curtin C."/>
            <person name="Waite-Cusic J."/>
        </authorList>
    </citation>
    <scope>NUCLEOTIDE SEQUENCE</scope>
    <source>
        <strain evidence="4">E28</strain>
    </source>
</reference>
<dbReference type="EMBL" id="CP113440">
    <property type="protein sequence ID" value="WAK62555.1"/>
    <property type="molecule type" value="Genomic_DNA"/>
</dbReference>
<dbReference type="PANTHER" id="PTHR12215">
    <property type="entry name" value="PHOSPHOPANTETHEINE TRANSFERASE"/>
    <property type="match status" value="1"/>
</dbReference>
<evidence type="ECO:0000313" key="4">
    <source>
        <dbReference type="EMBL" id="MCW8678409.1"/>
    </source>
</evidence>
<dbReference type="Proteomes" id="UP001156410">
    <property type="component" value="Chromosome"/>
</dbReference>
<dbReference type="GO" id="GO:0000287">
    <property type="term" value="F:magnesium ion binding"/>
    <property type="evidence" value="ECO:0007669"/>
    <property type="project" value="InterPro"/>
</dbReference>
<evidence type="ECO:0000256" key="1">
    <source>
        <dbReference type="ARBA" id="ARBA00010990"/>
    </source>
</evidence>
<dbReference type="Pfam" id="PF01648">
    <property type="entry name" value="ACPS"/>
    <property type="match status" value="1"/>
</dbReference>
<evidence type="ECO:0000259" key="3">
    <source>
        <dbReference type="Pfam" id="PF01648"/>
    </source>
</evidence>
<name>A0AA47FC80_STRMC</name>
<dbReference type="InterPro" id="IPR037143">
    <property type="entry name" value="4-PPantetheinyl_Trfase_dom_sf"/>
</dbReference>
<evidence type="ECO:0000256" key="2">
    <source>
        <dbReference type="ARBA" id="ARBA00022679"/>
    </source>
</evidence>
<feature type="domain" description="4'-phosphopantetheinyl transferase" evidence="3">
    <location>
        <begin position="106"/>
        <end position="192"/>
    </location>
</feature>
<dbReference type="GO" id="GO:0019878">
    <property type="term" value="P:lysine biosynthetic process via aminoadipic acid"/>
    <property type="evidence" value="ECO:0007669"/>
    <property type="project" value="TreeGrafter"/>
</dbReference>